<dbReference type="EMBL" id="KQ435728">
    <property type="protein sequence ID" value="KOX77823.1"/>
    <property type="molecule type" value="Genomic_DNA"/>
</dbReference>
<dbReference type="Gene3D" id="3.20.20.80">
    <property type="entry name" value="Glycosidases"/>
    <property type="match status" value="1"/>
</dbReference>
<dbReference type="EC" id="3.2.1.45" evidence="3 6"/>
<dbReference type="PANTHER" id="PTHR11069:SF23">
    <property type="entry name" value="LYSOSOMAL ACID GLUCOSYLCERAMIDASE"/>
    <property type="match status" value="1"/>
</dbReference>
<dbReference type="InterPro" id="IPR017853">
    <property type="entry name" value="GH"/>
</dbReference>
<dbReference type="OrthoDB" id="2160638at2759"/>
<organism evidence="10 11">
    <name type="scientific">Melipona quadrifasciata</name>
    <dbReference type="NCBI Taxonomy" id="166423"/>
    <lineage>
        <taxon>Eukaryota</taxon>
        <taxon>Metazoa</taxon>
        <taxon>Ecdysozoa</taxon>
        <taxon>Arthropoda</taxon>
        <taxon>Hexapoda</taxon>
        <taxon>Insecta</taxon>
        <taxon>Pterygota</taxon>
        <taxon>Neoptera</taxon>
        <taxon>Endopterygota</taxon>
        <taxon>Hymenoptera</taxon>
        <taxon>Apocrita</taxon>
        <taxon>Aculeata</taxon>
        <taxon>Apoidea</taxon>
        <taxon>Anthophila</taxon>
        <taxon>Apidae</taxon>
        <taxon>Melipona</taxon>
    </lineage>
</organism>
<dbReference type="InterPro" id="IPR033452">
    <property type="entry name" value="GH30_C"/>
</dbReference>
<dbReference type="Pfam" id="PF02055">
    <property type="entry name" value="Glyco_hydro_30"/>
    <property type="match status" value="1"/>
</dbReference>
<dbReference type="GO" id="GO:0006680">
    <property type="term" value="P:glucosylceramide catabolic process"/>
    <property type="evidence" value="ECO:0007669"/>
    <property type="project" value="TreeGrafter"/>
</dbReference>
<feature type="domain" description="Glycosyl hydrolase family 30 beta sandwich" evidence="9">
    <location>
        <begin position="446"/>
        <end position="506"/>
    </location>
</feature>
<dbReference type="SUPFAM" id="SSF51445">
    <property type="entry name" value="(Trans)glycosidases"/>
    <property type="match status" value="1"/>
</dbReference>
<comment type="catalytic activity">
    <reaction evidence="1">
        <text>a beta-D-glucosyl-(1&lt;-&gt;1')-N-acylsphing-4-enine + H2O = an N-acylsphing-4-enine + D-glucose</text>
        <dbReference type="Rhea" id="RHEA:13269"/>
        <dbReference type="ChEBI" id="CHEBI:4167"/>
        <dbReference type="ChEBI" id="CHEBI:15377"/>
        <dbReference type="ChEBI" id="CHEBI:22801"/>
        <dbReference type="ChEBI" id="CHEBI:52639"/>
        <dbReference type="EC" id="3.2.1.45"/>
    </reaction>
    <physiologicalReaction direction="left-to-right" evidence="1">
        <dbReference type="Rhea" id="RHEA:13270"/>
    </physiologicalReaction>
</comment>
<sequence length="509" mass="58768">MEYTWKALLLFTFLFNKGIANDCVPYLVEDVLVACVCNATYCDGIPANRPEVPKIGRSHWYQSNKDGLRLKWSEVDFNQNAQVFSADVTLAINDEMKYQKIFGFGGAFSDVSGYQISKLSPATQEQLLRTYYHPRTGSKYTLGRIPIGSSDFSLRRYTYDDTPNDTKLKYFALSSEDMLYKIPYARKAYLINRGTRFFSAAWTAPEWMKSDDNGLSFLKPEYYQTYTDYLMKFLDSYAKHDIKMWALSTGNEPSDAFIFRNSNITMGWTPKTMSNWIVNNLGPTLTSKHRHTHIMAFDDDRSTLFKFTKSLLMNENSGRYIAGVGVHWYKDNITRATVLDEMHNDFPEKFILMTEASIGPPVWGTPNIISESWSRGEKYFLSILEYMNNWSIGWVDWNLALDQTGGPNLVNIHLDAAIIVNPERDEFYKQPMYYAIKHFSRFIPRNSRRISITDSNTVKATAFLTPSRETVVVLYNSANTPQRVVLKDFRRGNIQVELSPQSMNTFKYK</sequence>
<feature type="signal peptide" evidence="7">
    <location>
        <begin position="1"/>
        <end position="20"/>
    </location>
</feature>
<gene>
    <name evidence="10" type="ORF">WN51_10613</name>
</gene>
<dbReference type="STRING" id="166423.A0A0M9A823"/>
<keyword evidence="6" id="KW-0443">Lipid metabolism</keyword>
<evidence type="ECO:0000313" key="10">
    <source>
        <dbReference type="EMBL" id="KOX77823.1"/>
    </source>
</evidence>
<keyword evidence="4 7" id="KW-0732">Signal</keyword>
<feature type="domain" description="Glycosyl hydrolase family 30 TIM-barrel" evidence="8">
    <location>
        <begin position="102"/>
        <end position="443"/>
    </location>
</feature>
<protein>
    <recommendedName>
        <fullName evidence="3 6">Glucosylceramidase</fullName>
        <ecNumber evidence="3 6">3.2.1.45</ecNumber>
    </recommendedName>
</protein>
<evidence type="ECO:0000256" key="5">
    <source>
        <dbReference type="ARBA" id="ARBA00022801"/>
    </source>
</evidence>
<keyword evidence="5 6" id="KW-0378">Hydrolase</keyword>
<evidence type="ECO:0000259" key="9">
    <source>
        <dbReference type="Pfam" id="PF17189"/>
    </source>
</evidence>
<evidence type="ECO:0000256" key="2">
    <source>
        <dbReference type="ARBA" id="ARBA00005382"/>
    </source>
</evidence>
<dbReference type="Proteomes" id="UP000053105">
    <property type="component" value="Unassembled WGS sequence"/>
</dbReference>
<evidence type="ECO:0000256" key="7">
    <source>
        <dbReference type="SAM" id="SignalP"/>
    </source>
</evidence>
<dbReference type="InterPro" id="IPR001139">
    <property type="entry name" value="Glyco_hydro_30"/>
</dbReference>
<evidence type="ECO:0000256" key="4">
    <source>
        <dbReference type="ARBA" id="ARBA00022729"/>
    </source>
</evidence>
<dbReference type="PANTHER" id="PTHR11069">
    <property type="entry name" value="GLUCOSYLCERAMIDASE"/>
    <property type="match status" value="1"/>
</dbReference>
<evidence type="ECO:0000313" key="11">
    <source>
        <dbReference type="Proteomes" id="UP000053105"/>
    </source>
</evidence>
<evidence type="ECO:0000259" key="8">
    <source>
        <dbReference type="Pfam" id="PF02055"/>
    </source>
</evidence>
<feature type="chain" id="PRO_5005831166" description="Glucosylceramidase" evidence="7">
    <location>
        <begin position="21"/>
        <end position="509"/>
    </location>
</feature>
<keyword evidence="11" id="KW-1185">Reference proteome</keyword>
<dbReference type="InterPro" id="IPR033453">
    <property type="entry name" value="Glyco_hydro_30_TIM-barrel"/>
</dbReference>
<keyword evidence="6" id="KW-0746">Sphingolipid metabolism</keyword>
<comment type="similarity">
    <text evidence="2 6">Belongs to the glycosyl hydrolase 30 family.</text>
</comment>
<name>A0A0M9A823_9HYME</name>
<evidence type="ECO:0000256" key="3">
    <source>
        <dbReference type="ARBA" id="ARBA00012658"/>
    </source>
</evidence>
<dbReference type="GO" id="GO:0016020">
    <property type="term" value="C:membrane"/>
    <property type="evidence" value="ECO:0007669"/>
    <property type="project" value="GOC"/>
</dbReference>
<evidence type="ECO:0000256" key="6">
    <source>
        <dbReference type="RuleBase" id="RU361188"/>
    </source>
</evidence>
<dbReference type="AlphaFoldDB" id="A0A0M9A823"/>
<dbReference type="GO" id="GO:0004348">
    <property type="term" value="F:glucosylceramidase activity"/>
    <property type="evidence" value="ECO:0007669"/>
    <property type="project" value="UniProtKB-EC"/>
</dbReference>
<keyword evidence="6" id="KW-0326">Glycosidase</keyword>
<dbReference type="Pfam" id="PF17189">
    <property type="entry name" value="Glyco_hydro_30C"/>
    <property type="match status" value="1"/>
</dbReference>
<proteinExistence type="inferred from homology"/>
<accession>A0A0M9A823</accession>
<evidence type="ECO:0000256" key="1">
    <source>
        <dbReference type="ARBA" id="ARBA00001013"/>
    </source>
</evidence>
<reference evidence="10 11" key="1">
    <citation type="submission" date="2015-07" db="EMBL/GenBank/DDBJ databases">
        <title>The genome of Melipona quadrifasciata.</title>
        <authorList>
            <person name="Pan H."/>
            <person name="Kapheim K."/>
        </authorList>
    </citation>
    <scope>NUCLEOTIDE SEQUENCE [LARGE SCALE GENOMIC DNA]</scope>
    <source>
        <strain evidence="10">0111107301</strain>
        <tissue evidence="10">Whole body</tissue>
    </source>
</reference>
<dbReference type="PRINTS" id="PR00843">
    <property type="entry name" value="GLHYDRLASE30"/>
</dbReference>
<dbReference type="SUPFAM" id="SSF51011">
    <property type="entry name" value="Glycosyl hydrolase domain"/>
    <property type="match status" value="1"/>
</dbReference>